<feature type="transmembrane region" description="Helical" evidence="1">
    <location>
        <begin position="12"/>
        <end position="33"/>
    </location>
</feature>
<keyword evidence="1" id="KW-0812">Transmembrane</keyword>
<accession>A0A1F6MFT5</accession>
<comment type="caution">
    <text evidence="2">The sequence shown here is derived from an EMBL/GenBank/DDBJ whole genome shotgun (WGS) entry which is preliminary data.</text>
</comment>
<evidence type="ECO:0000313" key="2">
    <source>
        <dbReference type="EMBL" id="OGH70353.1"/>
    </source>
</evidence>
<feature type="transmembrane region" description="Helical" evidence="1">
    <location>
        <begin position="201"/>
        <end position="221"/>
    </location>
</feature>
<dbReference type="Proteomes" id="UP000177457">
    <property type="component" value="Unassembled WGS sequence"/>
</dbReference>
<sequence length="264" mass="30013">MDQFLLTLLRAVGIQLLGVFGVFFLFGFALSIVQGATHKVYRRSVGWKGILWTAWIGTTIHEFGHIVFAKIFRHKIGRVSLFQPDERQGDLGLVDHSFNKWNIWHRVGNFFIGAAPMFFGSAFLALMVYFLLPNGKNVFLPLTNGFTSVDVAFQSLKATLANLFTFENLKAWNFWLFLYLSFAIASHLAPSKIDRKGMWNGFIWIVGLVILANIVALLLGVDLTKYILRVNQYLSIFFAIFTYALIISVIHLLLAAVVLWPFKK</sequence>
<feature type="transmembrane region" description="Helical" evidence="1">
    <location>
        <begin position="172"/>
        <end position="189"/>
    </location>
</feature>
<feature type="transmembrane region" description="Helical" evidence="1">
    <location>
        <begin position="110"/>
        <end position="132"/>
    </location>
</feature>
<keyword evidence="1" id="KW-0472">Membrane</keyword>
<keyword evidence="1" id="KW-1133">Transmembrane helix</keyword>
<protein>
    <submittedName>
        <fullName evidence="2">Uncharacterized protein</fullName>
    </submittedName>
</protein>
<dbReference type="AlphaFoldDB" id="A0A1F6MFT5"/>
<dbReference type="STRING" id="1798683.A3C90_03000"/>
<feature type="transmembrane region" description="Helical" evidence="1">
    <location>
        <begin position="233"/>
        <end position="260"/>
    </location>
</feature>
<gene>
    <name evidence="2" type="ORF">A3C90_03000</name>
</gene>
<evidence type="ECO:0000313" key="3">
    <source>
        <dbReference type="Proteomes" id="UP000177457"/>
    </source>
</evidence>
<evidence type="ECO:0000256" key="1">
    <source>
        <dbReference type="SAM" id="Phobius"/>
    </source>
</evidence>
<dbReference type="EMBL" id="MFQE01000049">
    <property type="protein sequence ID" value="OGH70353.1"/>
    <property type="molecule type" value="Genomic_DNA"/>
</dbReference>
<organism evidence="2 3">
    <name type="scientific">Candidatus Magasanikbacteria bacterium RIFCSPHIGHO2_02_FULL_51_14</name>
    <dbReference type="NCBI Taxonomy" id="1798683"/>
    <lineage>
        <taxon>Bacteria</taxon>
        <taxon>Candidatus Magasanikiibacteriota</taxon>
    </lineage>
</organism>
<proteinExistence type="predicted"/>
<reference evidence="2 3" key="1">
    <citation type="journal article" date="2016" name="Nat. Commun.">
        <title>Thousands of microbial genomes shed light on interconnected biogeochemical processes in an aquifer system.</title>
        <authorList>
            <person name="Anantharaman K."/>
            <person name="Brown C.T."/>
            <person name="Hug L.A."/>
            <person name="Sharon I."/>
            <person name="Castelle C.J."/>
            <person name="Probst A.J."/>
            <person name="Thomas B.C."/>
            <person name="Singh A."/>
            <person name="Wilkins M.J."/>
            <person name="Karaoz U."/>
            <person name="Brodie E.L."/>
            <person name="Williams K.H."/>
            <person name="Hubbard S.S."/>
            <person name="Banfield J.F."/>
        </authorList>
    </citation>
    <scope>NUCLEOTIDE SEQUENCE [LARGE SCALE GENOMIC DNA]</scope>
</reference>
<name>A0A1F6MFT5_9BACT</name>